<comment type="catalytic activity">
    <reaction evidence="1">
        <text>ATP + protein L-histidine = ADP + protein N-phospho-L-histidine.</text>
        <dbReference type="EC" id="2.7.13.3"/>
    </reaction>
</comment>
<accession>A0A5B8Y1N2</accession>
<proteinExistence type="predicted"/>
<dbReference type="PANTHER" id="PTHR43047:SF72">
    <property type="entry name" value="OSMOSENSING HISTIDINE PROTEIN KINASE SLN1"/>
    <property type="match status" value="1"/>
</dbReference>
<dbReference type="PRINTS" id="PR00344">
    <property type="entry name" value="BCTRLSENSOR"/>
</dbReference>
<keyword evidence="3" id="KW-0597">Phosphoprotein</keyword>
<reference evidence="9 10" key="1">
    <citation type="submission" date="2019-06" db="EMBL/GenBank/DDBJ databases">
        <title>Persicimonas caeni gen. nov., sp. nov., a predatory bacterium isolated from solar saltern.</title>
        <authorList>
            <person name="Wang S."/>
        </authorList>
    </citation>
    <scope>NUCLEOTIDE SEQUENCE [LARGE SCALE GENOMIC DNA]</scope>
    <source>
        <strain evidence="9 10">YN101</strain>
    </source>
</reference>
<dbReference type="Gene3D" id="3.30.565.10">
    <property type="entry name" value="Histidine kinase-like ATPase, C-terminal domain"/>
    <property type="match status" value="1"/>
</dbReference>
<dbReference type="SMART" id="SM00387">
    <property type="entry name" value="HATPase_c"/>
    <property type="match status" value="1"/>
</dbReference>
<dbReference type="FunFam" id="3.30.450.20:FF:000099">
    <property type="entry name" value="Sensory box sensor histidine kinase"/>
    <property type="match status" value="1"/>
</dbReference>
<keyword evidence="7" id="KW-1133">Transmembrane helix</keyword>
<feature type="domain" description="Histidine kinase" evidence="8">
    <location>
        <begin position="435"/>
        <end position="653"/>
    </location>
</feature>
<evidence type="ECO:0000259" key="8">
    <source>
        <dbReference type="PROSITE" id="PS50109"/>
    </source>
</evidence>
<dbReference type="EMBL" id="CP041186">
    <property type="protein sequence ID" value="QDG50631.1"/>
    <property type="molecule type" value="Genomic_DNA"/>
</dbReference>
<dbReference type="GO" id="GO:0009927">
    <property type="term" value="F:histidine phosphotransfer kinase activity"/>
    <property type="evidence" value="ECO:0007669"/>
    <property type="project" value="TreeGrafter"/>
</dbReference>
<dbReference type="CDD" id="cd00130">
    <property type="entry name" value="PAS"/>
    <property type="match status" value="1"/>
</dbReference>
<dbReference type="PROSITE" id="PS50109">
    <property type="entry name" value="HIS_KIN"/>
    <property type="match status" value="1"/>
</dbReference>
<evidence type="ECO:0000256" key="5">
    <source>
        <dbReference type="ARBA" id="ARBA00022777"/>
    </source>
</evidence>
<evidence type="ECO:0000256" key="3">
    <source>
        <dbReference type="ARBA" id="ARBA00022553"/>
    </source>
</evidence>
<dbReference type="GO" id="GO:0000155">
    <property type="term" value="F:phosphorelay sensor kinase activity"/>
    <property type="evidence" value="ECO:0007669"/>
    <property type="project" value="InterPro"/>
</dbReference>
<dbReference type="SUPFAM" id="SSF55874">
    <property type="entry name" value="ATPase domain of HSP90 chaperone/DNA topoisomerase II/histidine kinase"/>
    <property type="match status" value="1"/>
</dbReference>
<dbReference type="InterPro" id="IPR013655">
    <property type="entry name" value="PAS_fold_3"/>
</dbReference>
<dbReference type="AlphaFoldDB" id="A0A4Y6PQL1"/>
<feature type="transmembrane region" description="Helical" evidence="7">
    <location>
        <begin position="269"/>
        <end position="289"/>
    </location>
</feature>
<dbReference type="EC" id="2.7.13.3" evidence="2"/>
<feature type="transmembrane region" description="Helical" evidence="7">
    <location>
        <begin position="167"/>
        <end position="186"/>
    </location>
</feature>
<keyword evidence="7" id="KW-0472">Membrane</keyword>
<dbReference type="InterPro" id="IPR004358">
    <property type="entry name" value="Sig_transdc_His_kin-like_C"/>
</dbReference>
<dbReference type="InterPro" id="IPR005467">
    <property type="entry name" value="His_kinase_dom"/>
</dbReference>
<dbReference type="Pfam" id="PF08447">
    <property type="entry name" value="PAS_3"/>
    <property type="match status" value="1"/>
</dbReference>
<dbReference type="PANTHER" id="PTHR43047">
    <property type="entry name" value="TWO-COMPONENT HISTIDINE PROTEIN KINASE"/>
    <property type="match status" value="1"/>
</dbReference>
<feature type="transmembrane region" description="Helical" evidence="7">
    <location>
        <begin position="93"/>
        <end position="116"/>
    </location>
</feature>
<keyword evidence="10" id="KW-1185">Reference proteome</keyword>
<dbReference type="SMART" id="SM00091">
    <property type="entry name" value="PAS"/>
    <property type="match status" value="1"/>
</dbReference>
<sequence length="676" mass="74300">MTQRRETEPHIVARKTRWLLDAAPTIAGGLILAVAIVVLVVGWIFGVPAAQRIAPGLASMKANTAVGFILLSGALLTLVHWKGNAGRWVTRLAALAAVVLGAATLSQDLWGINLGIDTLIAEDPHSVLTWHPGRMSPGTAIGFMLTGVALTAYASPWRRARRLADGLTFWVGVIGLLAIIGYVYNLERLYEVAPFNSMAVHTAVSFCVLACGLVSFDWREGPAEVLARDSVEGALSRRLVPTGLLVPAVLGVVFLLGENTGLYGPHFSLALLALSTGIIFVVLVWRTGVVIESIDERRRVSEHRFRELADAMPQIVWSAGSDGQPDYVNQRWREVMKPHNGDALAQWRQMLHPCDRDEWSERWQASIASGEPFEMEYRVRVAPDTWQWHLGRAVRVEPRDDEPRWYATSTDIDHQKRVQEHLDEASRQKDDFMAILGHELRNPIASIMSSVEFLLAHESAASQQRFLEIIERQTGHMAGLIEDLVDLASISRGEYPLRPVQLDVADLVEQVVEDVAAQADDHDHELVVEVDRPTPLVADPLRLQQVVRNLVDNAIKYSPDGSRIEVSVENADEDGEVVLRVADNGQGIEPQALPFIFDLFMQTERSLDRPGGGLGVGLALVKRLAEMHGGCVEAHSEGVGEGAEFVIRLPKGRLTPQEQVAAHSAEATPSRPAPGR</sequence>
<dbReference type="Gene3D" id="3.30.450.20">
    <property type="entry name" value="PAS domain"/>
    <property type="match status" value="1"/>
</dbReference>
<gene>
    <name evidence="9" type="ORF">FIV42_07765</name>
</gene>
<dbReference type="InterPro" id="IPR036097">
    <property type="entry name" value="HisK_dim/P_sf"/>
</dbReference>
<dbReference type="CDD" id="cd00082">
    <property type="entry name" value="HisKA"/>
    <property type="match status" value="1"/>
</dbReference>
<dbReference type="RefSeq" id="WP_141197123.1">
    <property type="nucleotide sequence ID" value="NZ_CP041186.1"/>
</dbReference>
<accession>A0A4Y6PQL1</accession>
<keyword evidence="7" id="KW-0812">Transmembrane</keyword>
<dbReference type="SUPFAM" id="SSF55785">
    <property type="entry name" value="PYP-like sensor domain (PAS domain)"/>
    <property type="match status" value="1"/>
</dbReference>
<dbReference type="InterPro" id="IPR036890">
    <property type="entry name" value="HATPase_C_sf"/>
</dbReference>
<dbReference type="GO" id="GO:0005886">
    <property type="term" value="C:plasma membrane"/>
    <property type="evidence" value="ECO:0007669"/>
    <property type="project" value="TreeGrafter"/>
</dbReference>
<keyword evidence="5" id="KW-0418">Kinase</keyword>
<dbReference type="CDD" id="cd00075">
    <property type="entry name" value="HATPase"/>
    <property type="match status" value="1"/>
</dbReference>
<dbReference type="SUPFAM" id="SSF47384">
    <property type="entry name" value="Homodimeric domain of signal transducing histidine kinase"/>
    <property type="match status" value="1"/>
</dbReference>
<evidence type="ECO:0000256" key="2">
    <source>
        <dbReference type="ARBA" id="ARBA00012438"/>
    </source>
</evidence>
<dbReference type="Gene3D" id="1.10.287.130">
    <property type="match status" value="1"/>
</dbReference>
<name>A0A4Y6PQL1_PERCE</name>
<feature type="transmembrane region" description="Helical" evidence="7">
    <location>
        <begin position="136"/>
        <end position="155"/>
    </location>
</feature>
<evidence type="ECO:0000313" key="9">
    <source>
        <dbReference type="EMBL" id="QDG50631.1"/>
    </source>
</evidence>
<feature type="region of interest" description="Disordered" evidence="6">
    <location>
        <begin position="657"/>
        <end position="676"/>
    </location>
</feature>
<feature type="transmembrane region" description="Helical" evidence="7">
    <location>
        <begin position="20"/>
        <end position="45"/>
    </location>
</feature>
<evidence type="ECO:0000256" key="6">
    <source>
        <dbReference type="SAM" id="MobiDB-lite"/>
    </source>
</evidence>
<feature type="transmembrane region" description="Helical" evidence="7">
    <location>
        <begin position="239"/>
        <end position="257"/>
    </location>
</feature>
<dbReference type="Pfam" id="PF00512">
    <property type="entry name" value="HisKA"/>
    <property type="match status" value="1"/>
</dbReference>
<feature type="transmembrane region" description="Helical" evidence="7">
    <location>
        <begin position="198"/>
        <end position="218"/>
    </location>
</feature>
<protein>
    <recommendedName>
        <fullName evidence="2">histidine kinase</fullName>
        <ecNumber evidence="2">2.7.13.3</ecNumber>
    </recommendedName>
</protein>
<dbReference type="OrthoDB" id="9815202at2"/>
<feature type="transmembrane region" description="Helical" evidence="7">
    <location>
        <begin position="65"/>
        <end position="81"/>
    </location>
</feature>
<dbReference type="Proteomes" id="UP000315995">
    <property type="component" value="Chromosome"/>
</dbReference>
<dbReference type="InterPro" id="IPR035965">
    <property type="entry name" value="PAS-like_dom_sf"/>
</dbReference>
<evidence type="ECO:0000313" key="10">
    <source>
        <dbReference type="Proteomes" id="UP000315995"/>
    </source>
</evidence>
<dbReference type="InterPro" id="IPR003594">
    <property type="entry name" value="HATPase_dom"/>
</dbReference>
<dbReference type="InterPro" id="IPR003661">
    <property type="entry name" value="HisK_dim/P_dom"/>
</dbReference>
<evidence type="ECO:0000256" key="7">
    <source>
        <dbReference type="SAM" id="Phobius"/>
    </source>
</evidence>
<dbReference type="Pfam" id="PF02518">
    <property type="entry name" value="HATPase_c"/>
    <property type="match status" value="1"/>
</dbReference>
<dbReference type="SMART" id="SM00388">
    <property type="entry name" value="HisKA"/>
    <property type="match status" value="1"/>
</dbReference>
<organism evidence="9 10">
    <name type="scientific">Persicimonas caeni</name>
    <dbReference type="NCBI Taxonomy" id="2292766"/>
    <lineage>
        <taxon>Bacteria</taxon>
        <taxon>Deltaproteobacteria</taxon>
        <taxon>Bradymonadales</taxon>
        <taxon>Bradymonadaceae</taxon>
        <taxon>Persicimonas</taxon>
    </lineage>
</organism>
<keyword evidence="4" id="KW-0808">Transferase</keyword>
<evidence type="ECO:0000256" key="4">
    <source>
        <dbReference type="ARBA" id="ARBA00022679"/>
    </source>
</evidence>
<dbReference type="InterPro" id="IPR000014">
    <property type="entry name" value="PAS"/>
</dbReference>
<evidence type="ECO:0000256" key="1">
    <source>
        <dbReference type="ARBA" id="ARBA00000085"/>
    </source>
</evidence>
<dbReference type="FunFam" id="3.30.565.10:FF:000006">
    <property type="entry name" value="Sensor histidine kinase WalK"/>
    <property type="match status" value="1"/>
</dbReference>